<evidence type="ECO:0000313" key="3">
    <source>
        <dbReference type="Proteomes" id="UP000807504"/>
    </source>
</evidence>
<sequence>MSSKESSEVWEMEIPSLEAKEVYVVMQNNYRISRNIRAQWYFKNLNKTLAFKWKSSQDECSEEIEIISAIPKLTDKFAVDPETNTSTIKIVSDTKIHFLSTQYRLTFCLDLSNSVSTVDIQHDDILYEEVFLSLEQSLTSVSQPFVVPGSNYWFSPQINITVIAHIPNCSTSVPQALIQGWILTPTNVATLLAYLRSKLEKMCNLVERVSSVVSDEQIQFMMSRDAAGAMLDSTIEGNKMIKKVLDLSADISTLKLIRYGILALQLLPENSSAGIVVITDGILNFPTCKSLDSILTQLRNSTISCSFIQLGSSFHPFSCFGRVPYKELMEFFATATCGAYFPSRKNVGERLNSTEMNCYHRALLLWNFQKTSTSCFLEAYEPSTVTGNYWHVDNPHFYTVAHQSRVKKKHTEGTWKVSLENLLSCRLREGYSVKNVMIDETKNIQEIRLVLPWMLSTNIEYLITSGPTPGRQWKNNSSDIPSCHFEIIVDGCYEFLHDVTCSDKKPIRSVYRKTVITQFWSYIKNLSNTDQILTQLHSFALNPLYYTIPDSIKNGVPLFYFSTSSAVPILQSTNSANIQFASFWKPLCLLDINVWQKWMHAHRIGVILQHDTPLQKNLHLPNASGRYAHVQCRQAITTLNSLLSEESSFVLVENHSYINLLFEDPDKPPVSFYVIRVTSKPPCVVIRLAFLGGLPGSQRYKIVNDLQEKILNLKLAKRSAGKNYSQSLGQQSSSSEQCCCYILKKPVEKILIRYEKLPTNFLISLPDSQGNTRNISFHQKQLDSYFYADALATLSKYLLQQRWIWTLQYESCASLDLKSASKILYTLTRIRLQEGFHFSHSNFGIVYLVQEIPMEVPKETTSASDGSIEMQSNCCVVQYVIFPPHTNTTVKDSISEEDETELTEADGELQLIAECWIEPQYGTTVMPSELEYLNGLKYEQLAAAIHQKDMEILKVLTTFEHLCSVCQKSQKLINESAPVKPTSIQGSRIQCNLSAQPLPNIAVFPKNEQIDQTNTVIVPYAFSLMSLLPRCPQTQLSFSTLHEAEVSNNEGETSGNVLFFDFLIENLKCFHDQEIILTLEDCAIYLHEILHRKSKTISDSSIIFPHPEYTISEQSLQQNSLINPSDCEHCLTAGIKSLDLNKQSLPDNLKDCIPRWRCFVKGCSSSHIIITLVPATYGDLKKLYFPNISNHSASEKELPGNLDRPNIPNVENSKISELSDCENLNCEDEQVPEGNSEINTLILPIFVYNCVSSAIVNQLVQLHDKIKIIDRYENHAFECECHPNANMSGHATGSHEEAAVKKTVDMFLLKEHCSLIDKAFSKAFVYGVYRSLMNDFSIQKCDAIAAIDNICEESLLEIDITEFIFMICGHVKDFFTKQSVKQMHLSQESNEENIISEENALDKISENERPSGKSFFPMSILEKYQPCEELHQKHLSVKEKFSEIIRSFFKVIPTRSDYFFFCPVEEDVIEESSIMNDADDSQEEDALSESVVVFEGENADGELDKGSNVIEEDEGSKSCFNTNSSVSSIGKDTEPSSLQDRNTFPPLIVHFSCSVRGSKQELKSCPLTLLPTCLNDIIKCLDPDNHEISLEDLRITLDMYCLTVPNDVENPEISRRRVYSTSFSSNSPVPEAESYKHVVKDDDNESNCSDIPTDTLQAGSLFNLPSFQREAVYRCIDKIKWLLQDEKVSIALNCFPITSESLDMVIDHVKSSKEKPCCIIKEIPLMFVYGSENSLDKFTQAFKRMSPAGYRLEEVTGRYYLVIDGEAEQKSNSEAPLGIAQFNILKGIPHSDDGTELKRIAEEMKDTPIFPDKDFQRNEDHLGSEIENEVFSLVRDKRVQHLREDEDSETEDGTDDAKPKARFRKTSIKRLGTCEHTCQRKCNSSLWETERKKGISKKASKCIACKRGLSLDTNVNIDQPANEVVHNSEDTPPMEESTPETSLDAKCVEEETNPALNNRLKTSDSDDPTADKDAEYGKFLSSNTEDGYDGDSSDSGSDDLINSIDTRRPVLPKFWLIMQICENEVIVHFHMRNRSEDDPELIQCKSVLNEVVTIIAKICKEVNQVLLLKSLWDIRMCDRLLVPEENEDLWKGSDPNRILSSEDPDYILEVQEKYLAATLKFDPGAFGCPIVWVTHFRLHHRLAVAATGTHRSCGMQALRSVLNTFSVNNRENMFVYQESSGKVFYIRLFEEYCDFDHQRNGDDISLVDRYSSMQSLPTRGTMSEIDLENDFRPRVNSGASDSYRQDSISNTSASRRHQKCVAMYVHGIGEVGNEIRKDLVQVLQNRLNEGVLDQINMMFCRNPSCMLTPEDVQFIQNPSSPPAHELFFTLPVKLLEYAHAIHVYLRQNLLHFLYTPKYTDNRKETHFKVYWDNPQEWAQTDDNDIFIYHPQQALSRPGGKGITCVILSLVTGQRKPFHTLETQSPNPSAYLDGLTENDHSDLTAISYYDTKSERFPQGGSFWKSCSPIPQLQSCFPWILNFANVPLNPIRMRRSGLVSIDSGLQVKDIHSSIKLHSSKEMSSSVPDIATKMHSSSPLLKEASAFNFGNKGPLSAKPEFNTQVPNLSSQLSVPTSSKCDKRNLNPMFHSSLKSFLEFGDRLDVHCHFQSGQKKVLKGTVDEPVQSTLAYVEQLVRSHAFVSKDSQSSTTSSKSLAASFKSSYIVRTLKNIRPRVPFHLSPSANMKDPVMAHGFQYLEAIVPHRRDLQLLFNLWQTRGANVNYQAFDRVFQDLKGRLPEPRIYNKFMERAPEIAVSSRSRHSSGSSLKTSEFSSSGSSMTRMRRMSGAAGYPGSNQGSPKMRSKISSEEWHGTVCHHYLQEYIQYLHTVGFVSLQTSEAAEKKFSIASDDDRLSRSDSFSRHRNSTRGSPNYLIKSVLGGLLVFELGLNYPYAYGHLYTLERRRFNSCSPRSLLDNQFGSSFLDDIDKVIMDINLHSFTYDYHLRTIHSYISGRQLIFRHGYHLTSFLDDFIKYYQKVPTGARNTIFTGTLAVQDVNMSGDQLYNYIISHNKLYGMTVLRMVPVVFDSNSSIDTEFALVELSQQMAKYKDNNDDTCKIGSFDVGILINQNTADSSAEPNSLVLNFYIILTSQRDLYPKQLSACGTLGSFQTVRFGSSLSSGFSSRKTSTVSSILEREKFESSGEESVHSTDSGTRTKKVSIVRGMCDEDVMYLGYYSSQETMMQQIMQQQAETARTHLKEIVERAAFDCRRDFLWSSLLPRSLRDENSSKDHGLSLYAEFTELLEYVTVQPLSTVDSRLNPFMVMHISWYTTLASVLKTKYADSHREFVSPDNNSLYVAVTSNSCPDVFILLTVDTRANRSNLCLVFREASAAAAAVAASNEDKSDKRAKPVQSLIEDFVNACCFHLWTCILTP</sequence>
<feature type="compositionally biased region" description="Low complexity" evidence="1">
    <location>
        <begin position="2760"/>
        <end position="2778"/>
    </location>
</feature>
<feature type="compositionally biased region" description="Acidic residues" evidence="1">
    <location>
        <begin position="1845"/>
        <end position="1854"/>
    </location>
</feature>
<feature type="region of interest" description="Disordered" evidence="1">
    <location>
        <begin position="2752"/>
        <end position="2803"/>
    </location>
</feature>
<organism evidence="2 3">
    <name type="scientific">Argiope bruennichi</name>
    <name type="common">Wasp spider</name>
    <name type="synonym">Aranea bruennichi</name>
    <dbReference type="NCBI Taxonomy" id="94029"/>
    <lineage>
        <taxon>Eukaryota</taxon>
        <taxon>Metazoa</taxon>
        <taxon>Ecdysozoa</taxon>
        <taxon>Arthropoda</taxon>
        <taxon>Chelicerata</taxon>
        <taxon>Arachnida</taxon>
        <taxon>Araneae</taxon>
        <taxon>Araneomorphae</taxon>
        <taxon>Entelegynae</taxon>
        <taxon>Araneoidea</taxon>
        <taxon>Araneidae</taxon>
        <taxon>Argiope</taxon>
    </lineage>
</organism>
<feature type="region of interest" description="Disordered" evidence="1">
    <location>
        <begin position="1920"/>
        <end position="2002"/>
    </location>
</feature>
<feature type="region of interest" description="Disordered" evidence="1">
    <location>
        <begin position="1841"/>
        <end position="1862"/>
    </location>
</feature>
<reference evidence="2" key="2">
    <citation type="submission" date="2020-06" db="EMBL/GenBank/DDBJ databases">
        <authorList>
            <person name="Sheffer M."/>
        </authorList>
    </citation>
    <scope>NUCLEOTIDE SEQUENCE</scope>
</reference>
<dbReference type="EMBL" id="JABXBU010000002">
    <property type="protein sequence ID" value="KAF8795250.1"/>
    <property type="molecule type" value="Genomic_DNA"/>
</dbReference>
<feature type="compositionally biased region" description="Basic and acidic residues" evidence="1">
    <location>
        <begin position="1961"/>
        <end position="1976"/>
    </location>
</feature>
<feature type="region of interest" description="Disordered" evidence="1">
    <location>
        <begin position="1513"/>
        <end position="1537"/>
    </location>
</feature>
<gene>
    <name evidence="2" type="ORF">HNY73_003122</name>
</gene>
<accession>A0A8T0G005</accession>
<feature type="compositionally biased region" description="Polar residues" evidence="1">
    <location>
        <begin position="1518"/>
        <end position="1537"/>
    </location>
</feature>
<dbReference type="PANTHER" id="PTHR14918:SF3">
    <property type="entry name" value="KICSTOR COMPLEX PROTEIN SZT2"/>
    <property type="match status" value="1"/>
</dbReference>
<name>A0A8T0G005_ARGBR</name>
<dbReference type="GO" id="GO:0005777">
    <property type="term" value="C:peroxisome"/>
    <property type="evidence" value="ECO:0007669"/>
    <property type="project" value="InterPro"/>
</dbReference>
<protein>
    <submittedName>
        <fullName evidence="2">KICSTOR complex protein SZT2 like protein</fullName>
    </submittedName>
</protein>
<dbReference type="Proteomes" id="UP000807504">
    <property type="component" value="Unassembled WGS sequence"/>
</dbReference>
<evidence type="ECO:0000256" key="1">
    <source>
        <dbReference type="SAM" id="MobiDB-lite"/>
    </source>
</evidence>
<dbReference type="InterPro" id="IPR033228">
    <property type="entry name" value="SZT2"/>
</dbReference>
<dbReference type="PANTHER" id="PTHR14918">
    <property type="entry name" value="KICSTOR COMPLEX PROTEIN SZT2"/>
    <property type="match status" value="1"/>
</dbReference>
<evidence type="ECO:0000313" key="2">
    <source>
        <dbReference type="EMBL" id="KAF8795250.1"/>
    </source>
</evidence>
<reference evidence="2" key="1">
    <citation type="journal article" date="2020" name="bioRxiv">
        <title>Chromosome-level reference genome of the European wasp spider Argiope bruennichi: a resource for studies on range expansion and evolutionary adaptation.</title>
        <authorList>
            <person name="Sheffer M.M."/>
            <person name="Hoppe A."/>
            <person name="Krehenwinkel H."/>
            <person name="Uhl G."/>
            <person name="Kuss A.W."/>
            <person name="Jensen L."/>
            <person name="Jensen C."/>
            <person name="Gillespie R.G."/>
            <person name="Hoff K.J."/>
            <person name="Prost S."/>
        </authorList>
    </citation>
    <scope>NUCLEOTIDE SEQUENCE</scope>
</reference>
<keyword evidence="3" id="KW-1185">Reference proteome</keyword>
<comment type="caution">
    <text evidence="2">The sequence shown here is derived from an EMBL/GenBank/DDBJ whole genome shotgun (WGS) entry which is preliminary data.</text>
</comment>
<proteinExistence type="predicted"/>